<dbReference type="InterPro" id="IPR006016">
    <property type="entry name" value="UspA"/>
</dbReference>
<protein>
    <submittedName>
        <fullName evidence="3">Universal stress protein</fullName>
    </submittedName>
</protein>
<dbReference type="Proteomes" id="UP001597373">
    <property type="component" value="Unassembled WGS sequence"/>
</dbReference>
<sequence length="278" mass="30027">MAFKTVLSVVETRASENDLKLAVDLCQRENSHLAIQLITIAIPPPESPSAPMSDTAWVEAYRNLTDQLNQRVNTINTLFAQTGVSGDIATEYLDKGSVDEAVGIRARCADIAVIGPELMANDSLKSSVLRGLFYIAQIPVLLVPKGKSATFHPKTVLLAWDGGLEASRAAHEALPLLLNAGKVHITMVTPDDSTEKRTMEPGADLAAYLARHGVNAIVDRLPRDGRRVAEVLQAHAADISADLIVIGAYSHSRLRDLIFGGVTRTMLSDARLPVFMAR</sequence>
<comment type="caution">
    <text evidence="3">The sequence shown here is derived from an EMBL/GenBank/DDBJ whole genome shotgun (WGS) entry which is preliminary data.</text>
</comment>
<dbReference type="PANTHER" id="PTHR46268:SF15">
    <property type="entry name" value="UNIVERSAL STRESS PROTEIN HP_0031"/>
    <property type="match status" value="1"/>
</dbReference>
<gene>
    <name evidence="3" type="ORF">ACFSMZ_02630</name>
</gene>
<evidence type="ECO:0000313" key="4">
    <source>
        <dbReference type="Proteomes" id="UP001597373"/>
    </source>
</evidence>
<name>A0ABW5DCR4_9HYPH</name>
<evidence type="ECO:0000256" key="1">
    <source>
        <dbReference type="ARBA" id="ARBA00008791"/>
    </source>
</evidence>
<evidence type="ECO:0000259" key="2">
    <source>
        <dbReference type="Pfam" id="PF00582"/>
    </source>
</evidence>
<keyword evidence="4" id="KW-1185">Reference proteome</keyword>
<organism evidence="3 4">
    <name type="scientific">Chelativorans composti</name>
    <dbReference type="NCBI Taxonomy" id="768533"/>
    <lineage>
        <taxon>Bacteria</taxon>
        <taxon>Pseudomonadati</taxon>
        <taxon>Pseudomonadota</taxon>
        <taxon>Alphaproteobacteria</taxon>
        <taxon>Hyphomicrobiales</taxon>
        <taxon>Phyllobacteriaceae</taxon>
        <taxon>Chelativorans</taxon>
    </lineage>
</organism>
<dbReference type="RefSeq" id="WP_345097826.1">
    <property type="nucleotide sequence ID" value="NZ_BAABGS010000009.1"/>
</dbReference>
<evidence type="ECO:0000313" key="3">
    <source>
        <dbReference type="EMBL" id="MFD2258664.1"/>
    </source>
</evidence>
<feature type="domain" description="UspA" evidence="2">
    <location>
        <begin position="154"/>
        <end position="278"/>
    </location>
</feature>
<dbReference type="SUPFAM" id="SSF52402">
    <property type="entry name" value="Adenine nucleotide alpha hydrolases-like"/>
    <property type="match status" value="1"/>
</dbReference>
<comment type="similarity">
    <text evidence="1">Belongs to the universal stress protein A family.</text>
</comment>
<proteinExistence type="inferred from homology"/>
<dbReference type="InterPro" id="IPR006015">
    <property type="entry name" value="Universal_stress_UspA"/>
</dbReference>
<dbReference type="CDD" id="cd00293">
    <property type="entry name" value="USP-like"/>
    <property type="match status" value="1"/>
</dbReference>
<dbReference type="PANTHER" id="PTHR46268">
    <property type="entry name" value="STRESS RESPONSE PROTEIN NHAX"/>
    <property type="match status" value="1"/>
</dbReference>
<dbReference type="Pfam" id="PF00582">
    <property type="entry name" value="Usp"/>
    <property type="match status" value="1"/>
</dbReference>
<dbReference type="PRINTS" id="PR01438">
    <property type="entry name" value="UNVRSLSTRESS"/>
</dbReference>
<accession>A0ABW5DCR4</accession>
<dbReference type="Gene3D" id="3.40.50.12370">
    <property type="match status" value="1"/>
</dbReference>
<dbReference type="EMBL" id="JBHUIR010000010">
    <property type="protein sequence ID" value="MFD2258664.1"/>
    <property type="molecule type" value="Genomic_DNA"/>
</dbReference>
<reference evidence="4" key="1">
    <citation type="journal article" date="2019" name="Int. J. Syst. Evol. Microbiol.">
        <title>The Global Catalogue of Microorganisms (GCM) 10K type strain sequencing project: providing services to taxonomists for standard genome sequencing and annotation.</title>
        <authorList>
            <consortium name="The Broad Institute Genomics Platform"/>
            <consortium name="The Broad Institute Genome Sequencing Center for Infectious Disease"/>
            <person name="Wu L."/>
            <person name="Ma J."/>
        </authorList>
    </citation>
    <scope>NUCLEOTIDE SEQUENCE [LARGE SCALE GENOMIC DNA]</scope>
    <source>
        <strain evidence="4">KCTC 23707</strain>
    </source>
</reference>